<reference evidence="2" key="1">
    <citation type="submission" date="2020-03" db="EMBL/GenBank/DDBJ databases">
        <title>A transcriptome and proteome of the tick Rhipicephalus microplus shaped by the genetic composition of its hosts and developmental stage.</title>
        <authorList>
            <person name="Garcia G.R."/>
            <person name="Ribeiro J.M.C."/>
            <person name="Maruyama S.R."/>
            <person name="Gardinasse L.G."/>
            <person name="Nelson K."/>
            <person name="Ferreira B.R."/>
            <person name="Andrade T.G."/>
            <person name="Santos I.K.F.M."/>
        </authorList>
    </citation>
    <scope>NUCLEOTIDE SEQUENCE</scope>
    <source>
        <strain evidence="2">NSGR</strain>
        <tissue evidence="2">Salivary glands</tissue>
    </source>
</reference>
<protein>
    <submittedName>
        <fullName evidence="2">Putative secreted protein</fullName>
    </submittedName>
</protein>
<proteinExistence type="predicted"/>
<evidence type="ECO:0000313" key="2">
    <source>
        <dbReference type="EMBL" id="NIE44704.1"/>
    </source>
</evidence>
<feature type="chain" id="PRO_5026193927" evidence="1">
    <location>
        <begin position="21"/>
        <end position="72"/>
    </location>
</feature>
<sequence>MIHCILLELWLLDELLCSRGIQVCHYADFYYFYIERNCTHGNFSFSVATLCLTSAASKIVLCYCSSTAFTQM</sequence>
<accession>A0A6G5A157</accession>
<evidence type="ECO:0000256" key="1">
    <source>
        <dbReference type="SAM" id="SignalP"/>
    </source>
</evidence>
<organism evidence="2">
    <name type="scientific">Rhipicephalus microplus</name>
    <name type="common">Cattle tick</name>
    <name type="synonym">Boophilus microplus</name>
    <dbReference type="NCBI Taxonomy" id="6941"/>
    <lineage>
        <taxon>Eukaryota</taxon>
        <taxon>Metazoa</taxon>
        <taxon>Ecdysozoa</taxon>
        <taxon>Arthropoda</taxon>
        <taxon>Chelicerata</taxon>
        <taxon>Arachnida</taxon>
        <taxon>Acari</taxon>
        <taxon>Parasitiformes</taxon>
        <taxon>Ixodida</taxon>
        <taxon>Ixodoidea</taxon>
        <taxon>Ixodidae</taxon>
        <taxon>Rhipicephalinae</taxon>
        <taxon>Rhipicephalus</taxon>
        <taxon>Boophilus</taxon>
    </lineage>
</organism>
<dbReference type="AlphaFoldDB" id="A0A6G5A157"/>
<name>A0A6G5A157_RHIMP</name>
<keyword evidence="1" id="KW-0732">Signal</keyword>
<feature type="signal peptide" evidence="1">
    <location>
        <begin position="1"/>
        <end position="20"/>
    </location>
</feature>
<dbReference type="EMBL" id="GIKN01002431">
    <property type="protein sequence ID" value="NIE44704.1"/>
    <property type="molecule type" value="Transcribed_RNA"/>
</dbReference>